<feature type="chain" id="PRO_5017735122" description="Non-reducing end beta-L-arabinofuranosidase-like GH127 middle domain-containing protein" evidence="1">
    <location>
        <begin position="19"/>
        <end position="685"/>
    </location>
</feature>
<dbReference type="OrthoDB" id="5358475at2759"/>
<evidence type="ECO:0000313" key="4">
    <source>
        <dbReference type="Proteomes" id="UP000256645"/>
    </source>
</evidence>
<dbReference type="GO" id="GO:0005975">
    <property type="term" value="P:carbohydrate metabolic process"/>
    <property type="evidence" value="ECO:0007669"/>
    <property type="project" value="InterPro"/>
</dbReference>
<dbReference type="Proteomes" id="UP000256645">
    <property type="component" value="Unassembled WGS sequence"/>
</dbReference>
<dbReference type="InterPro" id="IPR049046">
    <property type="entry name" value="Beta-AFase-like_GH127_middle"/>
</dbReference>
<reference evidence="3 4" key="1">
    <citation type="journal article" date="2018" name="IMA Fungus">
        <title>IMA Genome-F 9: Draft genome sequence of Annulohypoxylon stygium, Aspergillus mulundensis, Berkeleyomyces basicola (syn. Thielaviopsis basicola), Ceratocystis smalleyi, two Cercospora beticola strains, Coleophoma cylindrospora, Fusarium fracticaudum, Phialophora cf. hyalina, and Morchella septimelata.</title>
        <authorList>
            <person name="Wingfield B.D."/>
            <person name="Bills G.F."/>
            <person name="Dong Y."/>
            <person name="Huang W."/>
            <person name="Nel W.J."/>
            <person name="Swalarsk-Parry B.S."/>
            <person name="Vaghefi N."/>
            <person name="Wilken P.M."/>
            <person name="An Z."/>
            <person name="de Beer Z.W."/>
            <person name="De Vos L."/>
            <person name="Chen L."/>
            <person name="Duong T.A."/>
            <person name="Gao Y."/>
            <person name="Hammerbacher A."/>
            <person name="Kikkert J.R."/>
            <person name="Li Y."/>
            <person name="Li H."/>
            <person name="Li K."/>
            <person name="Li Q."/>
            <person name="Liu X."/>
            <person name="Ma X."/>
            <person name="Naidoo K."/>
            <person name="Pethybridge S.J."/>
            <person name="Sun J."/>
            <person name="Steenkamp E.T."/>
            <person name="van der Nest M.A."/>
            <person name="van Wyk S."/>
            <person name="Wingfield M.J."/>
            <person name="Xiong C."/>
            <person name="Yue Q."/>
            <person name="Zhang X."/>
        </authorList>
    </citation>
    <scope>NUCLEOTIDE SEQUENCE [LARGE SCALE GENOMIC DNA]</scope>
    <source>
        <strain evidence="3 4">BP6252</strain>
    </source>
</reference>
<feature type="domain" description="Non-reducing end beta-L-arabinofuranosidase-like GH127 middle" evidence="2">
    <location>
        <begin position="441"/>
        <end position="502"/>
    </location>
</feature>
<dbReference type="EMBL" id="PDLM01000001">
    <property type="protein sequence ID" value="RDW89296.1"/>
    <property type="molecule type" value="Genomic_DNA"/>
</dbReference>
<accession>A0A3D8SSL5</accession>
<dbReference type="STRING" id="1849047.A0A3D8SSL5"/>
<dbReference type="PANTHER" id="PTHR31151">
    <property type="entry name" value="PROLINE-TRNA LIGASE (DUF1680)"/>
    <property type="match status" value="1"/>
</dbReference>
<gene>
    <name evidence="3" type="ORF">BP6252_01328</name>
</gene>
<organism evidence="3 4">
    <name type="scientific">Coleophoma cylindrospora</name>
    <dbReference type="NCBI Taxonomy" id="1849047"/>
    <lineage>
        <taxon>Eukaryota</taxon>
        <taxon>Fungi</taxon>
        <taxon>Dikarya</taxon>
        <taxon>Ascomycota</taxon>
        <taxon>Pezizomycotina</taxon>
        <taxon>Leotiomycetes</taxon>
        <taxon>Helotiales</taxon>
        <taxon>Dermateaceae</taxon>
        <taxon>Coleophoma</taxon>
    </lineage>
</organism>
<dbReference type="PANTHER" id="PTHR31151:SF0">
    <property type="entry name" value="PROLINE-TRNA LIGASE (DUF1680)"/>
    <property type="match status" value="1"/>
</dbReference>
<comment type="caution">
    <text evidence="3">The sequence shown here is derived from an EMBL/GenBank/DDBJ whole genome shotgun (WGS) entry which is preliminary data.</text>
</comment>
<name>A0A3D8SSL5_9HELO</name>
<evidence type="ECO:0000313" key="3">
    <source>
        <dbReference type="EMBL" id="RDW89296.1"/>
    </source>
</evidence>
<feature type="signal peptide" evidence="1">
    <location>
        <begin position="1"/>
        <end position="18"/>
    </location>
</feature>
<dbReference type="Pfam" id="PF20736">
    <property type="entry name" value="Glyco_hydro127M"/>
    <property type="match status" value="1"/>
</dbReference>
<proteinExistence type="predicted"/>
<keyword evidence="1" id="KW-0732">Signal</keyword>
<keyword evidence="4" id="KW-1185">Reference proteome</keyword>
<dbReference type="SUPFAM" id="SSF48208">
    <property type="entry name" value="Six-hairpin glycosidases"/>
    <property type="match status" value="1"/>
</dbReference>
<dbReference type="InterPro" id="IPR008928">
    <property type="entry name" value="6-hairpin_glycosidase_sf"/>
</dbReference>
<sequence length="685" mass="77694">MHLFHIPTLFALFLLVQAKTAFLESALLPYVFEPLPLGSIKPQGWLRDQMQLMSDGLAGHQHEFYRFVKDSSWAGGDQEYSTLNEAWPYWFNGIVPLAYALDDTRLKQQVRSAVDYLFDSQYEDGWLGPESTPQTRMLWPRTLVMMGLTQFLEAEPAEIPRLLPKVYKFIELVHSMLADDYLGYLGRPDSEFDYHWGITRSQDMIISIQWLYDNYPGEHGQVLLEIMQFYNEKAWDWAYFYSSEVFPKEDLDIKLPPDEDLFWYYHGVNSAMGLKAGAVVRRFTHNETLVHISKRGIDWTFKYHGSPSGSIIGDEPWSGLSPSRGSELCTTVEAIYSLGYLYQAFGDWQYSDRSELAAFNALPAAVSPDWWSHQYMTQINQPYSRDLIDTPFNNVNSLGQTFGLEPDYPCCTVNHHQGFPKFLSSTYVKVGSNGIAHAMLSPSQLTTMLEDDNQVVIDCQTIYPFGEKLTYTVNADKEFTFFIKIPQWAVQSASHVQINGKLPQRVKPDLSSGLHSISIPAGATVVTLQLSATTRIVPRQRDTVSIYRGALLYAIDIPHTIRSASPRAYRSLEPIPPKWLHPHAKDYTLENTTSWNIAIDPSTLKFFSAESEDVALKNPIFASGSPPTKMTVMGCEIEWGLHKGSPADPPLPEERKCLGDFFEVVMIPYGAAKLHMAELPTVSYS</sequence>
<protein>
    <recommendedName>
        <fullName evidence="2">Non-reducing end beta-L-arabinofuranosidase-like GH127 middle domain-containing protein</fullName>
    </recommendedName>
</protein>
<dbReference type="AlphaFoldDB" id="A0A3D8SSL5"/>
<evidence type="ECO:0000259" key="2">
    <source>
        <dbReference type="Pfam" id="PF20736"/>
    </source>
</evidence>
<evidence type="ECO:0000256" key="1">
    <source>
        <dbReference type="SAM" id="SignalP"/>
    </source>
</evidence>